<evidence type="ECO:0008006" key="4">
    <source>
        <dbReference type="Google" id="ProtNLM"/>
    </source>
</evidence>
<proteinExistence type="predicted"/>
<feature type="signal peptide" evidence="1">
    <location>
        <begin position="1"/>
        <end position="25"/>
    </location>
</feature>
<name>A0A2N7WE65_9BURK</name>
<gene>
    <name evidence="2" type="ORF">C0Z19_03505</name>
</gene>
<evidence type="ECO:0000313" key="3">
    <source>
        <dbReference type="Proteomes" id="UP000235347"/>
    </source>
</evidence>
<reference evidence="2 3" key="1">
    <citation type="submission" date="2018-01" db="EMBL/GenBank/DDBJ databases">
        <title>Whole genome analyses suggest that Burkholderia sensu lato contains two further novel genera in the rhizoxinica-symbiotica group Mycetohabitans gen. nov., and Trinickia gen. nov.: implications for the evolution of diazotrophy and nodulation in the Burkholderiaceae.</title>
        <authorList>
            <person name="Estrada-de los Santos P."/>
            <person name="Palmer M."/>
            <person name="Chavez-Ramirez B."/>
            <person name="Beukes C."/>
            <person name="Steenkamp E.T."/>
            <person name="Hirsch A.M."/>
            <person name="Manyaka P."/>
            <person name="Maluk M."/>
            <person name="Lafos M."/>
            <person name="Crook M."/>
            <person name="Gross E."/>
            <person name="Simon M.F."/>
            <person name="Bueno dos Reis Junior F."/>
            <person name="Poole P.S."/>
            <person name="Venter S.N."/>
            <person name="James E.K."/>
        </authorList>
    </citation>
    <scope>NUCLEOTIDE SEQUENCE [LARGE SCALE GENOMIC DNA]</scope>
    <source>
        <strain evidence="2 3">GP25-8</strain>
    </source>
</reference>
<dbReference type="PANTHER" id="PTHR37549:SF1">
    <property type="entry name" value="LIPOPROTEIN LPRI"/>
    <property type="match status" value="1"/>
</dbReference>
<comment type="caution">
    <text evidence="2">The sequence shown here is derived from an EMBL/GenBank/DDBJ whole genome shotgun (WGS) entry which is preliminary data.</text>
</comment>
<evidence type="ECO:0000256" key="1">
    <source>
        <dbReference type="SAM" id="SignalP"/>
    </source>
</evidence>
<keyword evidence="3" id="KW-1185">Reference proteome</keyword>
<feature type="chain" id="PRO_5014860250" description="DUF1311 domain-containing protein" evidence="1">
    <location>
        <begin position="26"/>
        <end position="284"/>
    </location>
</feature>
<sequence length="284" mass="30071">MKKMGQCVAAAALLACVSSNGFAQAAGIDCAKPHLPSERAICANGALRALDARAGAYYAMLLEAKPVADSMPYRDFRDGVQADQQKWEHDTRDACGAQVSCLTNAYQLRVDALRASAAEHLGLTVAAAAAHEQKPAQPSIDYKDAIYRVGNKDVTLLGGQHTEPAAPDSAAQDVTRVVEPPEHVGGVLGGRPAVALFLSEEGAGSGTFYYAAVVFGDGRGTTFQIGDRIQPIGIAINGDDLVVSYLDRKPDEPMAVPPTVPRERHFAYLNEQIVERPTAQAAAQ</sequence>
<protein>
    <recommendedName>
        <fullName evidence="4">DUF1311 domain-containing protein</fullName>
    </recommendedName>
</protein>
<dbReference type="Proteomes" id="UP000235347">
    <property type="component" value="Unassembled WGS sequence"/>
</dbReference>
<dbReference type="GO" id="GO:0005576">
    <property type="term" value="C:extracellular region"/>
    <property type="evidence" value="ECO:0007669"/>
    <property type="project" value="TreeGrafter"/>
</dbReference>
<dbReference type="PANTHER" id="PTHR37549">
    <property type="entry name" value="LIPOPROTEIN LPRI"/>
    <property type="match status" value="1"/>
</dbReference>
<accession>A0A2N7WE65</accession>
<dbReference type="EMBL" id="PNYB01000002">
    <property type="protein sequence ID" value="PMS27739.1"/>
    <property type="molecule type" value="Genomic_DNA"/>
</dbReference>
<dbReference type="PROSITE" id="PS51257">
    <property type="entry name" value="PROKAR_LIPOPROTEIN"/>
    <property type="match status" value="1"/>
</dbReference>
<dbReference type="RefSeq" id="WP_102608389.1">
    <property type="nucleotide sequence ID" value="NZ_CADIKD010000004.1"/>
</dbReference>
<keyword evidence="1" id="KW-0732">Signal</keyword>
<dbReference type="InterPro" id="IPR052755">
    <property type="entry name" value="Lysozyme_Inhibitor_LprI"/>
</dbReference>
<organism evidence="2 3">
    <name type="scientific">Trinickia soli</name>
    <dbReference type="NCBI Taxonomy" id="380675"/>
    <lineage>
        <taxon>Bacteria</taxon>
        <taxon>Pseudomonadati</taxon>
        <taxon>Pseudomonadota</taxon>
        <taxon>Betaproteobacteria</taxon>
        <taxon>Burkholderiales</taxon>
        <taxon>Burkholderiaceae</taxon>
        <taxon>Trinickia</taxon>
    </lineage>
</organism>
<evidence type="ECO:0000313" key="2">
    <source>
        <dbReference type="EMBL" id="PMS27739.1"/>
    </source>
</evidence>
<dbReference type="AlphaFoldDB" id="A0A2N7WE65"/>